<keyword evidence="1" id="KW-0285">Flavoprotein</keyword>
<organism evidence="6 7">
    <name type="scientific">Actinocorallia aurantiaca</name>
    <dbReference type="NCBI Taxonomy" id="46204"/>
    <lineage>
        <taxon>Bacteria</taxon>
        <taxon>Bacillati</taxon>
        <taxon>Actinomycetota</taxon>
        <taxon>Actinomycetes</taxon>
        <taxon>Streptosporangiales</taxon>
        <taxon>Thermomonosporaceae</taxon>
        <taxon>Actinocorallia</taxon>
    </lineage>
</organism>
<dbReference type="Pfam" id="PF00296">
    <property type="entry name" value="Bac_luciferase"/>
    <property type="match status" value="1"/>
</dbReference>
<dbReference type="InterPro" id="IPR011251">
    <property type="entry name" value="Luciferase-like_dom"/>
</dbReference>
<name>A0ABP6H358_9ACTN</name>
<dbReference type="InterPro" id="IPR050172">
    <property type="entry name" value="SsuD_RutA_monooxygenase"/>
</dbReference>
<feature type="domain" description="Luciferase-like" evidence="5">
    <location>
        <begin position="29"/>
        <end position="272"/>
    </location>
</feature>
<proteinExistence type="predicted"/>
<dbReference type="EMBL" id="BAAATZ010000032">
    <property type="protein sequence ID" value="GAA2736148.1"/>
    <property type="molecule type" value="Genomic_DNA"/>
</dbReference>
<evidence type="ECO:0000256" key="3">
    <source>
        <dbReference type="ARBA" id="ARBA00023002"/>
    </source>
</evidence>
<dbReference type="Gene3D" id="3.20.20.30">
    <property type="entry name" value="Luciferase-like domain"/>
    <property type="match status" value="1"/>
</dbReference>
<evidence type="ECO:0000313" key="6">
    <source>
        <dbReference type="EMBL" id="GAA2736148.1"/>
    </source>
</evidence>
<keyword evidence="3" id="KW-0560">Oxidoreductase</keyword>
<keyword evidence="2" id="KW-0288">FMN</keyword>
<comment type="caution">
    <text evidence="6">The sequence shown here is derived from an EMBL/GenBank/DDBJ whole genome shotgun (WGS) entry which is preliminary data.</text>
</comment>
<keyword evidence="4" id="KW-0503">Monooxygenase</keyword>
<dbReference type="InterPro" id="IPR036661">
    <property type="entry name" value="Luciferase-like_sf"/>
</dbReference>
<keyword evidence="7" id="KW-1185">Reference proteome</keyword>
<evidence type="ECO:0000256" key="2">
    <source>
        <dbReference type="ARBA" id="ARBA00022643"/>
    </source>
</evidence>
<dbReference type="Proteomes" id="UP001501842">
    <property type="component" value="Unassembled WGS sequence"/>
</dbReference>
<dbReference type="PANTHER" id="PTHR42847">
    <property type="entry name" value="ALKANESULFONATE MONOOXYGENASE"/>
    <property type="match status" value="1"/>
</dbReference>
<evidence type="ECO:0000313" key="7">
    <source>
        <dbReference type="Proteomes" id="UP001501842"/>
    </source>
</evidence>
<reference evidence="7" key="1">
    <citation type="journal article" date="2019" name="Int. J. Syst. Evol. Microbiol.">
        <title>The Global Catalogue of Microorganisms (GCM) 10K type strain sequencing project: providing services to taxonomists for standard genome sequencing and annotation.</title>
        <authorList>
            <consortium name="The Broad Institute Genomics Platform"/>
            <consortium name="The Broad Institute Genome Sequencing Center for Infectious Disease"/>
            <person name="Wu L."/>
            <person name="Ma J."/>
        </authorList>
    </citation>
    <scope>NUCLEOTIDE SEQUENCE [LARGE SCALE GENOMIC DNA]</scope>
    <source>
        <strain evidence="7">JCM 8201</strain>
    </source>
</reference>
<accession>A0ABP6H358</accession>
<protein>
    <submittedName>
        <fullName evidence="6">LLM class flavin-dependent oxidoreductase</fullName>
    </submittedName>
</protein>
<evidence type="ECO:0000256" key="4">
    <source>
        <dbReference type="ARBA" id="ARBA00023033"/>
    </source>
</evidence>
<evidence type="ECO:0000259" key="5">
    <source>
        <dbReference type="Pfam" id="PF00296"/>
    </source>
</evidence>
<dbReference type="SUPFAM" id="SSF51679">
    <property type="entry name" value="Bacterial luciferase-like"/>
    <property type="match status" value="1"/>
</dbReference>
<sequence length="313" mass="34825">MCAGVVGPQPIEESQMSPTFHLFLPQMRMSHETIVERALVAESAGFEGMAFMDHLAPPLAYEHEMWEAMSIASWVLARTTVLQVGHLVLCDAFRHPAMLARQAVSLDHASGGRFEVGIGWGSVPAELSTFGVGSTEPRERVGRLAESLEIMRGLWTGEAFDYHGEHFTLRGALQRPVPTRRIPVTVGGVGERTLALVRAHADWWNVPIHALDRIGELRDRAGGARVSMQSMIALVSSEREREEATALVRRRYGGARFLENIVVGTAPELTEHFIRLRAEGVERFYTWFTDFARVETLHRFAEVIEDVAAAGEK</sequence>
<evidence type="ECO:0000256" key="1">
    <source>
        <dbReference type="ARBA" id="ARBA00022630"/>
    </source>
</evidence>
<gene>
    <name evidence="6" type="ORF">GCM10010439_62530</name>
</gene>
<dbReference type="PANTHER" id="PTHR42847:SF4">
    <property type="entry name" value="ALKANESULFONATE MONOOXYGENASE-RELATED"/>
    <property type="match status" value="1"/>
</dbReference>